<accession>A0A8B7IHJ3</accession>
<dbReference type="PANTHER" id="PTHR24366:SF158">
    <property type="entry name" value="PLATELET GLYCOPROTEIN IB ALPHA CHAIN-LIKE-RELATED"/>
    <property type="match status" value="1"/>
</dbReference>
<feature type="chain" id="PRO_5047511621" evidence="4">
    <location>
        <begin position="26"/>
        <end position="701"/>
    </location>
</feature>
<evidence type="ECO:0000256" key="4">
    <source>
        <dbReference type="SAM" id="SignalP"/>
    </source>
</evidence>
<dbReference type="Gene3D" id="3.80.10.10">
    <property type="entry name" value="Ribonuclease Inhibitor"/>
    <property type="match status" value="4"/>
</dbReference>
<dbReference type="Pfam" id="PF13855">
    <property type="entry name" value="LRR_8"/>
    <property type="match status" value="3"/>
</dbReference>
<evidence type="ECO:0000313" key="5">
    <source>
        <dbReference type="Proteomes" id="UP001652627"/>
    </source>
</evidence>
<dbReference type="InterPro" id="IPR003591">
    <property type="entry name" value="Leu-rich_rpt_typical-subtyp"/>
</dbReference>
<evidence type="ECO:0000313" key="6">
    <source>
        <dbReference type="RefSeq" id="XP_013797734.2"/>
    </source>
</evidence>
<keyword evidence="2" id="KW-0677">Repeat</keyword>
<proteinExistence type="predicted"/>
<dbReference type="AlphaFoldDB" id="A0A8B7IHJ3"/>
<reference evidence="6" key="1">
    <citation type="submission" date="2025-08" db="UniProtKB">
        <authorList>
            <consortium name="RefSeq"/>
        </authorList>
    </citation>
    <scope>IDENTIFICATION</scope>
    <source>
        <tissue evidence="6">Blood</tissue>
    </source>
</reference>
<dbReference type="InterPro" id="IPR032675">
    <property type="entry name" value="LRR_dom_sf"/>
</dbReference>
<keyword evidence="3" id="KW-0812">Transmembrane</keyword>
<evidence type="ECO:0000256" key="1">
    <source>
        <dbReference type="ARBA" id="ARBA00022614"/>
    </source>
</evidence>
<dbReference type="Proteomes" id="UP001652627">
    <property type="component" value="Chromosome 13"/>
</dbReference>
<dbReference type="PRINTS" id="PR00019">
    <property type="entry name" value="LEURICHRPT"/>
</dbReference>
<dbReference type="KEGG" id="aam:106484142"/>
<keyword evidence="1" id="KW-0433">Leucine-rich repeat</keyword>
<organism evidence="5 6">
    <name type="scientific">Apteryx mantelli</name>
    <name type="common">North Island brown kiwi</name>
    <dbReference type="NCBI Taxonomy" id="2696672"/>
    <lineage>
        <taxon>Eukaryota</taxon>
        <taxon>Metazoa</taxon>
        <taxon>Chordata</taxon>
        <taxon>Craniata</taxon>
        <taxon>Vertebrata</taxon>
        <taxon>Euteleostomi</taxon>
        <taxon>Archelosauria</taxon>
        <taxon>Archosauria</taxon>
        <taxon>Dinosauria</taxon>
        <taxon>Saurischia</taxon>
        <taxon>Theropoda</taxon>
        <taxon>Coelurosauria</taxon>
        <taxon>Aves</taxon>
        <taxon>Palaeognathae</taxon>
        <taxon>Apterygiformes</taxon>
        <taxon>Apterygidae</taxon>
        <taxon>Apteryx</taxon>
    </lineage>
</organism>
<dbReference type="PANTHER" id="PTHR24366">
    <property type="entry name" value="IG(IMMUNOGLOBULIN) AND LRR(LEUCINE RICH REPEAT) DOMAINS"/>
    <property type="match status" value="1"/>
</dbReference>
<dbReference type="PROSITE" id="PS51450">
    <property type="entry name" value="LRR"/>
    <property type="match status" value="5"/>
</dbReference>
<keyword evidence="3" id="KW-1133">Transmembrane helix</keyword>
<dbReference type="Pfam" id="PF00560">
    <property type="entry name" value="LRR_1"/>
    <property type="match status" value="1"/>
</dbReference>
<protein>
    <submittedName>
        <fullName evidence="6">Transforming growth factor beta activator LRRC32-like</fullName>
    </submittedName>
</protein>
<feature type="signal peptide" evidence="4">
    <location>
        <begin position="1"/>
        <end position="25"/>
    </location>
</feature>
<dbReference type="SUPFAM" id="SSF52058">
    <property type="entry name" value="L domain-like"/>
    <property type="match status" value="2"/>
</dbReference>
<evidence type="ECO:0000256" key="2">
    <source>
        <dbReference type="ARBA" id="ARBA00022737"/>
    </source>
</evidence>
<keyword evidence="3" id="KW-0472">Membrane</keyword>
<dbReference type="SMART" id="SM00369">
    <property type="entry name" value="LRR_TYP"/>
    <property type="match status" value="12"/>
</dbReference>
<keyword evidence="4" id="KW-0732">Signal</keyword>
<gene>
    <name evidence="6" type="primary">LOC106484142</name>
</gene>
<feature type="transmembrane region" description="Helical" evidence="3">
    <location>
        <begin position="640"/>
        <end position="660"/>
    </location>
</feature>
<keyword evidence="5" id="KW-1185">Reference proteome</keyword>
<name>A0A8B7IHJ3_9AVES</name>
<sequence>MLFFEHRLTERGCLLLWLLPSILKAQSSGEVRPKPLPCQQSPTKVSCKGVGLRKFPKELGQGVKYLELSNNFIQNLSDSCMPWFGQLEYLDICFNQLEAVSEMTLAQLPHLHSLLLGSNHLDRNYLTNGKAFRLLRSIEVLDLSANNLESHMAGWYFSNLTTLKKLDLSGNKMTRLPAGIFWSTPQLSELNLSNNYIMEIEEGAFEALRDLKVLNLALNSLHCIAGFALTQLRVLNLSHNALELFVSEEGEEHYLLQVLDLSHNRLLYFPELPKAHYLTHLNLSNNAIMSLVPSSHHPAEFVLQYDEMARLNKSLNAVASLTHVADLDLSNNQLHQFPFTFFHSLSALHNLNVAMNCLQKVTKESLTGDTESDDSLVSQEHALLSVRSLDLHGNFIHLLPHWFFDFLPHLETINLGSNSLQPCESQETNKGEVSGGGSRMPAPGGTCTAFYNIPSLKHLSLCKNNITRLYPYMFNRTPLISLDLSENKDLFMPKEALEGLEFSLQKLSLRGNQMHDGQTEFPCLDTLKVLDLSGNNLSLLPAGLFCSPLESLDIRSNNLMTFEKLALAGWSHSLKHMSVAGNPFNCCALAWLDMLQATSVSVLDLNETLCSYQDKTKNFSVKIISSPRWLCPHPEGNSSLAVLVVVISLLFLSYGACCLLKKGQKLPGCLGFRSNRVDVMPYHPEREKTAEARPADSITKV</sequence>
<dbReference type="GeneID" id="106484142"/>
<dbReference type="InterPro" id="IPR001611">
    <property type="entry name" value="Leu-rich_rpt"/>
</dbReference>
<evidence type="ECO:0000256" key="3">
    <source>
        <dbReference type="SAM" id="Phobius"/>
    </source>
</evidence>
<dbReference type="OrthoDB" id="8195690at2759"/>
<dbReference type="RefSeq" id="XP_013797734.2">
    <property type="nucleotide sequence ID" value="XM_013942280.2"/>
</dbReference>